<name>A0A348WBR5_9RHOB</name>
<keyword evidence="2" id="KW-0732">Signal</keyword>
<sequence length="154" mass="16612">MKYLLALVPALAPALALTLSLGLTATPALAQSDDCYPGLGLCEDAVTAKTPLPSRINIGTPEAPPSPLPQASEQTQPQPSPAAQVCVVYDVRPPDAWLALRTEPTTKRGRRLYKLPSGTRLEMLGPQEGNWHLVRVSNGSVGWVSWYRGRWIAC</sequence>
<feature type="region of interest" description="Disordered" evidence="1">
    <location>
        <begin position="53"/>
        <end position="79"/>
    </location>
</feature>
<dbReference type="InterPro" id="IPR003646">
    <property type="entry name" value="SH3-like_bac-type"/>
</dbReference>
<evidence type="ECO:0000256" key="2">
    <source>
        <dbReference type="SAM" id="SignalP"/>
    </source>
</evidence>
<organism evidence="4 5">
    <name type="scientific">Roseovarius nubinhibens</name>
    <dbReference type="NCBI Taxonomy" id="314263"/>
    <lineage>
        <taxon>Bacteria</taxon>
        <taxon>Pseudomonadati</taxon>
        <taxon>Pseudomonadota</taxon>
        <taxon>Alphaproteobacteria</taxon>
        <taxon>Rhodobacterales</taxon>
        <taxon>Roseobacteraceae</taxon>
        <taxon>Roseovarius</taxon>
    </lineage>
</organism>
<gene>
    <name evidence="4" type="ORF">DCS45_08890</name>
</gene>
<evidence type="ECO:0000259" key="3">
    <source>
        <dbReference type="Pfam" id="PF08239"/>
    </source>
</evidence>
<dbReference type="Proteomes" id="UP000264719">
    <property type="component" value="Unassembled WGS sequence"/>
</dbReference>
<feature type="chain" id="PRO_5017029993" description="SH3b domain-containing protein" evidence="2">
    <location>
        <begin position="31"/>
        <end position="154"/>
    </location>
</feature>
<dbReference type="RefSeq" id="WP_339856801.1">
    <property type="nucleotide sequence ID" value="NZ_CAXAXR010000053.1"/>
</dbReference>
<evidence type="ECO:0000313" key="5">
    <source>
        <dbReference type="Proteomes" id="UP000264719"/>
    </source>
</evidence>
<evidence type="ECO:0000313" key="4">
    <source>
        <dbReference type="EMBL" id="HAR51977.1"/>
    </source>
</evidence>
<evidence type="ECO:0000256" key="1">
    <source>
        <dbReference type="SAM" id="MobiDB-lite"/>
    </source>
</evidence>
<dbReference type="Pfam" id="PF08239">
    <property type="entry name" value="SH3_3"/>
    <property type="match status" value="1"/>
</dbReference>
<feature type="domain" description="SH3b" evidence="3">
    <location>
        <begin position="98"/>
        <end position="146"/>
    </location>
</feature>
<reference evidence="4 5" key="1">
    <citation type="journal article" date="2018" name="Nat. Biotechnol.">
        <title>A standardized bacterial taxonomy based on genome phylogeny substantially revises the tree of life.</title>
        <authorList>
            <person name="Parks D.H."/>
            <person name="Chuvochina M."/>
            <person name="Waite D.W."/>
            <person name="Rinke C."/>
            <person name="Skarshewski A."/>
            <person name="Chaumeil P.A."/>
            <person name="Hugenholtz P."/>
        </authorList>
    </citation>
    <scope>NUCLEOTIDE SEQUENCE [LARGE SCALE GENOMIC DNA]</scope>
    <source>
        <strain evidence="4">UBA9169</strain>
    </source>
</reference>
<accession>A0A348WBR5</accession>
<dbReference type="AlphaFoldDB" id="A0A348WBR5"/>
<dbReference type="EMBL" id="DMVW01000088">
    <property type="protein sequence ID" value="HAR51977.1"/>
    <property type="molecule type" value="Genomic_DNA"/>
</dbReference>
<protein>
    <recommendedName>
        <fullName evidence="3">SH3b domain-containing protein</fullName>
    </recommendedName>
</protein>
<comment type="caution">
    <text evidence="4">The sequence shown here is derived from an EMBL/GenBank/DDBJ whole genome shotgun (WGS) entry which is preliminary data.</text>
</comment>
<proteinExistence type="predicted"/>
<dbReference type="Gene3D" id="2.30.30.40">
    <property type="entry name" value="SH3 Domains"/>
    <property type="match status" value="1"/>
</dbReference>
<feature type="signal peptide" evidence="2">
    <location>
        <begin position="1"/>
        <end position="30"/>
    </location>
</feature>